<dbReference type="OrthoDB" id="10301667at2759"/>
<accession>A0A1R3I6Y1</accession>
<reference evidence="1 2" key="1">
    <citation type="submission" date="2013-09" db="EMBL/GenBank/DDBJ databases">
        <title>Corchorus capsularis genome sequencing.</title>
        <authorList>
            <person name="Alam M."/>
            <person name="Haque M.S."/>
            <person name="Islam M.S."/>
            <person name="Emdad E.M."/>
            <person name="Islam M.M."/>
            <person name="Ahmed B."/>
            <person name="Halim A."/>
            <person name="Hossen Q.M.M."/>
            <person name="Hossain M.Z."/>
            <person name="Ahmed R."/>
            <person name="Khan M.M."/>
            <person name="Islam R."/>
            <person name="Rashid M.M."/>
            <person name="Khan S.A."/>
            <person name="Rahman M.S."/>
            <person name="Alam M."/>
        </authorList>
    </citation>
    <scope>NUCLEOTIDE SEQUENCE [LARGE SCALE GENOMIC DNA]</scope>
    <source>
        <strain evidence="2">cv. CVL-1</strain>
        <tissue evidence="1">Whole seedling</tissue>
    </source>
</reference>
<name>A0A1R3I6Y1_COCAP</name>
<gene>
    <name evidence="1" type="ORF">CCACVL1_14437</name>
</gene>
<evidence type="ECO:0000313" key="1">
    <source>
        <dbReference type="EMBL" id="OMO78362.1"/>
    </source>
</evidence>
<proteinExistence type="predicted"/>
<dbReference type="Gramene" id="OMO78362">
    <property type="protein sequence ID" value="OMO78362"/>
    <property type="gene ID" value="CCACVL1_14437"/>
</dbReference>
<dbReference type="Proteomes" id="UP000188268">
    <property type="component" value="Unassembled WGS sequence"/>
</dbReference>
<sequence>MEKKKKPHLKRIRKIQLRLEMRGYSRQIKERLAYRTCPRDDHEAVSETPRITRWGEPAASLGQIKRVTPVLSDCTLIVTLLYVASCNHD</sequence>
<keyword evidence="2" id="KW-1185">Reference proteome</keyword>
<organism evidence="1 2">
    <name type="scientific">Corchorus capsularis</name>
    <name type="common">Jute</name>
    <dbReference type="NCBI Taxonomy" id="210143"/>
    <lineage>
        <taxon>Eukaryota</taxon>
        <taxon>Viridiplantae</taxon>
        <taxon>Streptophyta</taxon>
        <taxon>Embryophyta</taxon>
        <taxon>Tracheophyta</taxon>
        <taxon>Spermatophyta</taxon>
        <taxon>Magnoliopsida</taxon>
        <taxon>eudicotyledons</taxon>
        <taxon>Gunneridae</taxon>
        <taxon>Pentapetalae</taxon>
        <taxon>rosids</taxon>
        <taxon>malvids</taxon>
        <taxon>Malvales</taxon>
        <taxon>Malvaceae</taxon>
        <taxon>Grewioideae</taxon>
        <taxon>Apeibeae</taxon>
        <taxon>Corchorus</taxon>
    </lineage>
</organism>
<dbReference type="EMBL" id="AWWV01010570">
    <property type="protein sequence ID" value="OMO78362.1"/>
    <property type="molecule type" value="Genomic_DNA"/>
</dbReference>
<protein>
    <submittedName>
        <fullName evidence="1">Uncharacterized protein</fullName>
    </submittedName>
</protein>
<evidence type="ECO:0000313" key="2">
    <source>
        <dbReference type="Proteomes" id="UP000188268"/>
    </source>
</evidence>
<dbReference type="AlphaFoldDB" id="A0A1R3I6Y1"/>
<comment type="caution">
    <text evidence="1">The sequence shown here is derived from an EMBL/GenBank/DDBJ whole genome shotgun (WGS) entry which is preliminary data.</text>
</comment>